<evidence type="ECO:0000313" key="2">
    <source>
        <dbReference type="EMBL" id="MDL0430209.1"/>
    </source>
</evidence>
<organism evidence="2 3">
    <name type="scientific">Marinobacter azerbaijanicus</name>
    <dbReference type="NCBI Taxonomy" id="3050455"/>
    <lineage>
        <taxon>Bacteria</taxon>
        <taxon>Pseudomonadati</taxon>
        <taxon>Pseudomonadota</taxon>
        <taxon>Gammaproteobacteria</taxon>
        <taxon>Pseudomonadales</taxon>
        <taxon>Marinobacteraceae</taxon>
        <taxon>Marinobacter</taxon>
    </lineage>
</organism>
<dbReference type="EMBL" id="JASSVS010000002">
    <property type="protein sequence ID" value="MDL0430209.1"/>
    <property type="molecule type" value="Genomic_DNA"/>
</dbReference>
<feature type="chain" id="PRO_5045683506" description="Rap1a immunity protein domain-containing protein" evidence="1">
    <location>
        <begin position="22"/>
        <end position="134"/>
    </location>
</feature>
<feature type="signal peptide" evidence="1">
    <location>
        <begin position="1"/>
        <end position="21"/>
    </location>
</feature>
<gene>
    <name evidence="2" type="ORF">QPM17_03680</name>
</gene>
<dbReference type="RefSeq" id="WP_285388880.1">
    <property type="nucleotide sequence ID" value="NZ_JASSVS010000002.1"/>
</dbReference>
<evidence type="ECO:0008006" key="4">
    <source>
        <dbReference type="Google" id="ProtNLM"/>
    </source>
</evidence>
<proteinExistence type="predicted"/>
<protein>
    <recommendedName>
        <fullName evidence="4">Rap1a immunity protein domain-containing protein</fullName>
    </recommendedName>
</protein>
<evidence type="ECO:0000313" key="3">
    <source>
        <dbReference type="Proteomes" id="UP001227964"/>
    </source>
</evidence>
<accession>A0ABT7I7S4</accession>
<evidence type="ECO:0000256" key="1">
    <source>
        <dbReference type="SAM" id="SignalP"/>
    </source>
</evidence>
<name>A0ABT7I7S4_9GAMM</name>
<keyword evidence="1" id="KW-0732">Signal</keyword>
<comment type="caution">
    <text evidence="2">The sequence shown here is derived from an EMBL/GenBank/DDBJ whole genome shotgun (WGS) entry which is preliminary data.</text>
</comment>
<sequence>MNPNKLILGALLTFFATSAHAYTPQDYLFTIKKRDDGNPLAKLMITGYQAGIAQTIQAIVRLNGNKIQLGENEPMCLPSARAVNEDSIEQAIALMIGTPSSPQNLNAFDNAPVALLAVYGLSRVFPCPDKKNLN</sequence>
<dbReference type="Proteomes" id="UP001227964">
    <property type="component" value="Unassembled WGS sequence"/>
</dbReference>
<keyword evidence="3" id="KW-1185">Reference proteome</keyword>
<reference evidence="2 3" key="1">
    <citation type="submission" date="2023-06" db="EMBL/GenBank/DDBJ databases">
        <title>Marinobacter azerbaijanicus a moderately halophilic, isolated from Urmia Lake in Azerbaijan region of Iran.</title>
        <authorList>
            <person name="Sanchez-Porro C."/>
            <person name="Aghdam E.M."/>
            <person name="Saheb S.M."/>
            <person name="Tarhriz V."/>
            <person name="Kazemi E."/>
            <person name="Ammozegar M.A."/>
            <person name="Ventosa A."/>
            <person name="Hejazi M.S."/>
        </authorList>
    </citation>
    <scope>NUCLEOTIDE SEQUENCE [LARGE SCALE GENOMIC DNA]</scope>
    <source>
        <strain evidence="2 3">TBZ242</strain>
    </source>
</reference>